<dbReference type="Proteomes" id="UP000585614">
    <property type="component" value="Unassembled WGS sequence"/>
</dbReference>
<gene>
    <name evidence="1" type="ORF">mRhiFer1_009375</name>
</gene>
<sequence length="186" mass="19953">MAWERRGGLSSLILHYPAPQVGRQIAEMGEKWGAWGRLRSGDLQRTGLQRVRAASTVFTAVRVSAACSWNPTPPPTPHPCIQKQALPAAAEKSSLSLRRPGLGLCQNMTPPKALSSGLDVPLASQVPSLEHFASLPQVPKPLPSMALPGVLAAHLQLVTPKRTEGHVGPARRCLQGEVTLSNQERC</sequence>
<proteinExistence type="predicted"/>
<comment type="caution">
    <text evidence="1">The sequence shown here is derived from an EMBL/GenBank/DDBJ whole genome shotgun (WGS) entry which is preliminary data.</text>
</comment>
<protein>
    <submittedName>
        <fullName evidence="1">Uncharacterized protein</fullName>
    </submittedName>
</protein>
<accession>A0A7J7RPI8</accession>
<evidence type="ECO:0000313" key="1">
    <source>
        <dbReference type="EMBL" id="KAF6278088.1"/>
    </source>
</evidence>
<dbReference type="AlphaFoldDB" id="A0A7J7RPI8"/>
<dbReference type="EMBL" id="JACAGC010000025">
    <property type="protein sequence ID" value="KAF6278088.1"/>
    <property type="molecule type" value="Genomic_DNA"/>
</dbReference>
<name>A0A7J7RPI8_RHIFE</name>
<reference evidence="1 2" key="1">
    <citation type="journal article" date="2020" name="Nature">
        <title>Six reference-quality genomes reveal evolution of bat adaptations.</title>
        <authorList>
            <person name="Jebb D."/>
            <person name="Huang Z."/>
            <person name="Pippel M."/>
            <person name="Hughes G.M."/>
            <person name="Lavrichenko K."/>
            <person name="Devanna P."/>
            <person name="Winkler S."/>
            <person name="Jermiin L.S."/>
            <person name="Skirmuntt E.C."/>
            <person name="Katzourakis A."/>
            <person name="Burkitt-Gray L."/>
            <person name="Ray D.A."/>
            <person name="Sullivan K.A.M."/>
            <person name="Roscito J.G."/>
            <person name="Kirilenko B.M."/>
            <person name="Davalos L.M."/>
            <person name="Corthals A.P."/>
            <person name="Power M.L."/>
            <person name="Jones G."/>
            <person name="Ransome R.D."/>
            <person name="Dechmann D.K.N."/>
            <person name="Locatelli A.G."/>
            <person name="Puechmaille S.J."/>
            <person name="Fedrigo O."/>
            <person name="Jarvis E.D."/>
            <person name="Hiller M."/>
            <person name="Vernes S.C."/>
            <person name="Myers E.W."/>
            <person name="Teeling E.C."/>
        </authorList>
    </citation>
    <scope>NUCLEOTIDE SEQUENCE [LARGE SCALE GENOMIC DNA]</scope>
    <source>
        <strain evidence="1">MRhiFer1</strain>
        <tissue evidence="1">Lung</tissue>
    </source>
</reference>
<organism evidence="1 2">
    <name type="scientific">Rhinolophus ferrumequinum</name>
    <name type="common">Greater horseshoe bat</name>
    <dbReference type="NCBI Taxonomy" id="59479"/>
    <lineage>
        <taxon>Eukaryota</taxon>
        <taxon>Metazoa</taxon>
        <taxon>Chordata</taxon>
        <taxon>Craniata</taxon>
        <taxon>Vertebrata</taxon>
        <taxon>Euteleostomi</taxon>
        <taxon>Mammalia</taxon>
        <taxon>Eutheria</taxon>
        <taxon>Laurasiatheria</taxon>
        <taxon>Chiroptera</taxon>
        <taxon>Yinpterochiroptera</taxon>
        <taxon>Rhinolophoidea</taxon>
        <taxon>Rhinolophidae</taxon>
        <taxon>Rhinolophinae</taxon>
        <taxon>Rhinolophus</taxon>
    </lineage>
</organism>
<evidence type="ECO:0000313" key="2">
    <source>
        <dbReference type="Proteomes" id="UP000585614"/>
    </source>
</evidence>